<reference evidence="9 10" key="2">
    <citation type="submission" date="2019-04" db="EMBL/GenBank/DDBJ databases">
        <title>The genome sequence of big-headed turtle.</title>
        <authorList>
            <person name="Gong S."/>
        </authorList>
    </citation>
    <scope>NUCLEOTIDE SEQUENCE [LARGE SCALE GENOMIC DNA]</scope>
    <source>
        <strain evidence="9">DO16091913</strain>
        <tissue evidence="9">Muscle</tissue>
    </source>
</reference>
<dbReference type="SUPFAM" id="SSF53218">
    <property type="entry name" value="Molybdenum cofactor biosynthesis proteins"/>
    <property type="match status" value="1"/>
</dbReference>
<dbReference type="InterPro" id="IPR002820">
    <property type="entry name" value="Mopterin_CF_biosynth-C_dom"/>
</dbReference>
<dbReference type="GO" id="GO:0005829">
    <property type="term" value="C:cytosol"/>
    <property type="evidence" value="ECO:0007669"/>
    <property type="project" value="TreeGrafter"/>
</dbReference>
<gene>
    <name evidence="9" type="ORF">DR999_PMT23783</name>
</gene>
<evidence type="ECO:0000256" key="4">
    <source>
        <dbReference type="ARBA" id="ARBA00012575"/>
    </source>
</evidence>
<dbReference type="GO" id="GO:0061599">
    <property type="term" value="F:molybdopterin molybdotransferase activity"/>
    <property type="evidence" value="ECO:0007669"/>
    <property type="project" value="UniProtKB-UniRule"/>
</dbReference>
<keyword evidence="7" id="KW-0479">Metal-binding</keyword>
<evidence type="ECO:0000256" key="2">
    <source>
        <dbReference type="ARBA" id="ARBA00005046"/>
    </source>
</evidence>
<proteinExistence type="inferred from homology"/>
<keyword evidence="5 7" id="KW-0501">Molybdenum cofactor biosynthesis</keyword>
<evidence type="ECO:0000256" key="7">
    <source>
        <dbReference type="RuleBase" id="RU365090"/>
    </source>
</evidence>
<dbReference type="Pfam" id="PF00994">
    <property type="entry name" value="MoCF_biosynth"/>
    <property type="match status" value="1"/>
</dbReference>
<dbReference type="SMART" id="SM00852">
    <property type="entry name" value="MoCF_biosynth"/>
    <property type="match status" value="1"/>
</dbReference>
<protein>
    <recommendedName>
        <fullName evidence="4">cyclic pyranopterin monophosphate synthase</fullName>
        <ecNumber evidence="4">4.6.1.17</ecNumber>
    </recommendedName>
</protein>
<evidence type="ECO:0000259" key="8">
    <source>
        <dbReference type="SMART" id="SM00852"/>
    </source>
</evidence>
<dbReference type="GO" id="GO:0061598">
    <property type="term" value="F:molybdopterin adenylyltransferase activity"/>
    <property type="evidence" value="ECO:0007669"/>
    <property type="project" value="UniProtKB-UniRule"/>
</dbReference>
<dbReference type="NCBIfam" id="TIGR00581">
    <property type="entry name" value="moaC"/>
    <property type="match status" value="1"/>
</dbReference>
<dbReference type="InterPro" id="IPR023045">
    <property type="entry name" value="MoaC"/>
</dbReference>
<comment type="similarity">
    <text evidence="3">In the N-terminal section; belongs to the MoaB/Mog family.</text>
</comment>
<dbReference type="SUPFAM" id="SSF55040">
    <property type="entry name" value="Molybdenum cofactor biosynthesis protein C, MoaC"/>
    <property type="match status" value="1"/>
</dbReference>
<comment type="pathway">
    <text evidence="2 7">Cofactor biosynthesis; molybdopterin biosynthesis.</text>
</comment>
<keyword evidence="7" id="KW-0808">Transferase</keyword>
<evidence type="ECO:0000256" key="1">
    <source>
        <dbReference type="ARBA" id="ARBA00001637"/>
    </source>
</evidence>
<dbReference type="InterPro" id="IPR038987">
    <property type="entry name" value="MoeA-like"/>
</dbReference>
<dbReference type="EC" id="4.6.1.17" evidence="4"/>
<dbReference type="GO" id="GO:0006777">
    <property type="term" value="P:Mo-molybdopterin cofactor biosynthetic process"/>
    <property type="evidence" value="ECO:0007669"/>
    <property type="project" value="UniProtKB-UniRule"/>
</dbReference>
<dbReference type="Pfam" id="PF01967">
    <property type="entry name" value="MoaC"/>
    <property type="match status" value="1"/>
</dbReference>
<evidence type="ECO:0000313" key="10">
    <source>
        <dbReference type="Proteomes" id="UP000297703"/>
    </source>
</evidence>
<dbReference type="InterPro" id="IPR036522">
    <property type="entry name" value="MoaC_sf"/>
</dbReference>
<keyword evidence="7" id="KW-0460">Magnesium</keyword>
<dbReference type="CDD" id="cd01420">
    <property type="entry name" value="MoaC_PE"/>
    <property type="match status" value="1"/>
</dbReference>
<dbReference type="NCBIfam" id="NF006870">
    <property type="entry name" value="PRK09364.1"/>
    <property type="match status" value="1"/>
</dbReference>
<accession>A0A4D9DB96</accession>
<comment type="catalytic activity">
    <reaction evidence="7">
        <text>adenylyl-molybdopterin + molybdate = Mo-molybdopterin + AMP + H(+)</text>
        <dbReference type="Rhea" id="RHEA:35047"/>
        <dbReference type="ChEBI" id="CHEBI:15378"/>
        <dbReference type="ChEBI" id="CHEBI:36264"/>
        <dbReference type="ChEBI" id="CHEBI:62727"/>
        <dbReference type="ChEBI" id="CHEBI:71302"/>
        <dbReference type="ChEBI" id="CHEBI:456215"/>
    </reaction>
</comment>
<comment type="caution">
    <text evidence="9">The sequence shown here is derived from an EMBL/GenBank/DDBJ whole genome shotgun (WGS) entry which is preliminary data.</text>
</comment>
<feature type="domain" description="MoaB/Mog" evidence="8">
    <location>
        <begin position="1"/>
        <end position="134"/>
    </location>
</feature>
<comment type="catalytic activity">
    <reaction evidence="1">
        <text>(8S)-3',8-cyclo-7,8-dihydroguanosine 5'-triphosphate = cyclic pyranopterin phosphate + diphosphate</text>
        <dbReference type="Rhea" id="RHEA:49580"/>
        <dbReference type="ChEBI" id="CHEBI:33019"/>
        <dbReference type="ChEBI" id="CHEBI:59648"/>
        <dbReference type="ChEBI" id="CHEBI:131766"/>
        <dbReference type="EC" id="4.6.1.17"/>
    </reaction>
</comment>
<comment type="cofactor">
    <cofactor evidence="7">
        <name>Mg(2+)</name>
        <dbReference type="ChEBI" id="CHEBI:18420"/>
    </cofactor>
</comment>
<dbReference type="Gene3D" id="3.40.980.10">
    <property type="entry name" value="MoaB/Mog-like domain"/>
    <property type="match status" value="1"/>
</dbReference>
<dbReference type="Proteomes" id="UP000297703">
    <property type="component" value="Unassembled WGS sequence"/>
</dbReference>
<reference evidence="9 10" key="1">
    <citation type="submission" date="2019-04" db="EMBL/GenBank/DDBJ databases">
        <title>Draft genome of the big-headed turtle Platysternon megacephalum.</title>
        <authorList>
            <person name="Gong S."/>
        </authorList>
    </citation>
    <scope>NUCLEOTIDE SEQUENCE [LARGE SCALE GENOMIC DNA]</scope>
    <source>
        <strain evidence="9">DO16091913</strain>
        <tissue evidence="9">Muscle</tissue>
    </source>
</reference>
<dbReference type="InterPro" id="IPR001453">
    <property type="entry name" value="MoaB/Mog_dom"/>
</dbReference>
<dbReference type="InterPro" id="IPR047594">
    <property type="entry name" value="MoaC_bact/euk"/>
</dbReference>
<dbReference type="GO" id="GO:0005524">
    <property type="term" value="F:ATP binding"/>
    <property type="evidence" value="ECO:0007669"/>
    <property type="project" value="UniProtKB-UniRule"/>
</dbReference>
<dbReference type="OrthoDB" id="429626at2759"/>
<dbReference type="InterPro" id="IPR036425">
    <property type="entry name" value="MoaB/Mog-like_dom_sf"/>
</dbReference>
<keyword evidence="10" id="KW-1185">Reference proteome</keyword>
<evidence type="ECO:0000256" key="5">
    <source>
        <dbReference type="ARBA" id="ARBA00023150"/>
    </source>
</evidence>
<comment type="similarity">
    <text evidence="7">Belongs to the MoeA family.</text>
</comment>
<name>A0A4D9DB96_9SAUR</name>
<keyword evidence="7" id="KW-0500">Molybdenum</keyword>
<dbReference type="PANTHER" id="PTHR10192:SF5">
    <property type="entry name" value="GEPHYRIN"/>
    <property type="match status" value="1"/>
</dbReference>
<dbReference type="GO" id="GO:0046872">
    <property type="term" value="F:metal ion binding"/>
    <property type="evidence" value="ECO:0007669"/>
    <property type="project" value="UniProtKB-UniRule"/>
</dbReference>
<dbReference type="AlphaFoldDB" id="A0A4D9DB96"/>
<evidence type="ECO:0000256" key="6">
    <source>
        <dbReference type="ARBA" id="ARBA00023239"/>
    </source>
</evidence>
<dbReference type="PANTHER" id="PTHR10192">
    <property type="entry name" value="MOLYBDOPTERIN BIOSYNTHESIS PROTEIN"/>
    <property type="match status" value="1"/>
</dbReference>
<keyword evidence="6" id="KW-0456">Lyase</keyword>
<dbReference type="NCBIfam" id="TIGR00177">
    <property type="entry name" value="molyb_syn"/>
    <property type="match status" value="1"/>
</dbReference>
<dbReference type="STRING" id="55544.A0A4D9DB96"/>
<dbReference type="Gene3D" id="3.30.70.640">
    <property type="entry name" value="Molybdopterin cofactor biosynthesis C (MoaC) domain"/>
    <property type="match status" value="1"/>
</dbReference>
<comment type="function">
    <text evidence="7">Catalyzes two steps in the biosynthesis of the molybdenum cofactor. In the first step, molybdopterin is adenylated. Subsequently, molybdate is inserted into adenylated molybdopterin and AMP is released.</text>
</comment>
<evidence type="ECO:0000256" key="3">
    <source>
        <dbReference type="ARBA" id="ARBA00007589"/>
    </source>
</evidence>
<sequence length="319" mass="33005">MVATGDEIVPPGDSLAPGQIPDSNTTLLRAMIIDAGAELVSVDRCSDEPVAFQGLVERLAAEADVIVTTGGVSAGAYDVVVASGLALESHQVAMQPGKPQAFGRVGDSLVVGLPGNPVSVFVSFRVFIVPLLARLLGSYPKVLQRGRYVGGAGFKRDGGGYTMPELKLTHLTNAGEAHMVDVSAKQPTVRTASARGYVECSAEVMAALREGTVPKGDVAAVARIAGISAAKKVPDLLPLAHTIGVHGCVVEIEFAKCGVTVSSTVTTADRTGVEMEALTAVTVACLAIVDMVKGVDRSARILECQITAKSGGRSGEWRR</sequence>
<dbReference type="GO" id="GO:0061799">
    <property type="term" value="F:cyclic pyranopterin monophosphate synthase activity"/>
    <property type="evidence" value="ECO:0007669"/>
    <property type="project" value="UniProtKB-EC"/>
</dbReference>
<comment type="catalytic activity">
    <reaction evidence="7">
        <text>molybdopterin + ATP + H(+) = adenylyl-molybdopterin + diphosphate</text>
        <dbReference type="Rhea" id="RHEA:31331"/>
        <dbReference type="ChEBI" id="CHEBI:15378"/>
        <dbReference type="ChEBI" id="CHEBI:30616"/>
        <dbReference type="ChEBI" id="CHEBI:33019"/>
        <dbReference type="ChEBI" id="CHEBI:58698"/>
        <dbReference type="ChEBI" id="CHEBI:62727"/>
    </reaction>
</comment>
<dbReference type="UniPathway" id="UPA00344"/>
<dbReference type="EMBL" id="QXTE01021522">
    <property type="protein sequence ID" value="TFJ94926.1"/>
    <property type="molecule type" value="Genomic_DNA"/>
</dbReference>
<organism evidence="9 10">
    <name type="scientific">Platysternon megacephalum</name>
    <name type="common">big-headed turtle</name>
    <dbReference type="NCBI Taxonomy" id="55544"/>
    <lineage>
        <taxon>Eukaryota</taxon>
        <taxon>Metazoa</taxon>
        <taxon>Chordata</taxon>
        <taxon>Craniata</taxon>
        <taxon>Vertebrata</taxon>
        <taxon>Euteleostomi</taxon>
        <taxon>Archelosauria</taxon>
        <taxon>Testudinata</taxon>
        <taxon>Testudines</taxon>
        <taxon>Cryptodira</taxon>
        <taxon>Durocryptodira</taxon>
        <taxon>Testudinoidea</taxon>
        <taxon>Platysternidae</taxon>
        <taxon>Platysternon</taxon>
    </lineage>
</organism>
<evidence type="ECO:0000313" key="9">
    <source>
        <dbReference type="EMBL" id="TFJ94926.1"/>
    </source>
</evidence>